<sequence length="376" mass="41405">MSDATRSILPQWLAAQARLNPDAIALRHKRLGIWQVHSWAQVQDEVLALAGALRSAGFATGAQLVIISRPRPEALFAALAAQWLGGVAALFDPLENPEDQAASLREAGVAFVLAEGLEEIQRLHAAGLQPGWLAYADGRGLADKEVRGQALDYAQLRTAVAVQDAPQTQADEAAFAFYRRAVTGVERQHFSHAELLHEGLRLVLGEQLSDREEALAARAFAASGQARYLLAPWLLAGFRLNFPERLETRDQDRRELGPSLVLGTRETYGRLHEQVSQRLPLPGTLRRRWVDWALRPQAGFLQGLIGGALIRKPLLDVLGLTRTRVALVVGAPLSEEVHQLFSGLGIDVRNWSAAERWQDVRETPFSEWPQGLPQPA</sequence>
<dbReference type="InterPro" id="IPR000873">
    <property type="entry name" value="AMP-dep_synth/lig_dom"/>
</dbReference>
<dbReference type="SUPFAM" id="SSF56801">
    <property type="entry name" value="Acetyl-CoA synthetase-like"/>
    <property type="match status" value="1"/>
</dbReference>
<proteinExistence type="predicted"/>
<dbReference type="Proteomes" id="UP001476583">
    <property type="component" value="Chromosome"/>
</dbReference>
<evidence type="ECO:0000313" key="3">
    <source>
        <dbReference type="Proteomes" id="UP001476583"/>
    </source>
</evidence>
<gene>
    <name evidence="2" type="ORF">WG219_16115</name>
</gene>
<dbReference type="Pfam" id="PF00501">
    <property type="entry name" value="AMP-binding"/>
    <property type="match status" value="1"/>
</dbReference>
<protein>
    <submittedName>
        <fullName evidence="2">AMP-binding protein</fullName>
    </submittedName>
</protein>
<evidence type="ECO:0000313" key="2">
    <source>
        <dbReference type="EMBL" id="WXL24822.1"/>
    </source>
</evidence>
<name>A0ABZ2REQ2_ECTME</name>
<accession>A0ABZ2REQ2</accession>
<dbReference type="EMBL" id="CP148074">
    <property type="protein sequence ID" value="WXL24822.1"/>
    <property type="molecule type" value="Genomic_DNA"/>
</dbReference>
<organism evidence="2 3">
    <name type="scientific">Ectopseudomonas mendocina</name>
    <name type="common">Pseudomonas mendocina</name>
    <dbReference type="NCBI Taxonomy" id="300"/>
    <lineage>
        <taxon>Bacteria</taxon>
        <taxon>Pseudomonadati</taxon>
        <taxon>Pseudomonadota</taxon>
        <taxon>Gammaproteobacteria</taxon>
        <taxon>Pseudomonadales</taxon>
        <taxon>Pseudomonadaceae</taxon>
        <taxon>Ectopseudomonas</taxon>
    </lineage>
</organism>
<reference evidence="2 3" key="1">
    <citation type="submission" date="2024-03" db="EMBL/GenBank/DDBJ databases">
        <title>Complete genome of BD2.</title>
        <authorList>
            <person name="Cao G."/>
        </authorList>
    </citation>
    <scope>NUCLEOTIDE SEQUENCE [LARGE SCALE GENOMIC DNA]</scope>
    <source>
        <strain evidence="2 3">BD2</strain>
    </source>
</reference>
<keyword evidence="3" id="KW-1185">Reference proteome</keyword>
<dbReference type="Gene3D" id="3.40.50.12780">
    <property type="entry name" value="N-terminal domain of ligase-like"/>
    <property type="match status" value="1"/>
</dbReference>
<evidence type="ECO:0000259" key="1">
    <source>
        <dbReference type="Pfam" id="PF00501"/>
    </source>
</evidence>
<feature type="domain" description="AMP-dependent synthetase/ligase" evidence="1">
    <location>
        <begin position="14"/>
        <end position="343"/>
    </location>
</feature>
<dbReference type="InterPro" id="IPR042099">
    <property type="entry name" value="ANL_N_sf"/>
</dbReference>